<gene>
    <name evidence="2" type="ORF">LA76x_2831</name>
</gene>
<accession>A0A0S2FBP5</accession>
<proteinExistence type="predicted"/>
<dbReference type="InterPro" id="IPR029058">
    <property type="entry name" value="AB_hydrolase_fold"/>
</dbReference>
<evidence type="ECO:0000313" key="2">
    <source>
        <dbReference type="EMBL" id="ALN80961.1"/>
    </source>
</evidence>
<reference evidence="2 3" key="1">
    <citation type="journal article" date="2015" name="BMC Genomics">
        <title>Comparative genomics and metabolic profiling of the genus Lysobacter.</title>
        <authorList>
            <person name="de Bruijn I."/>
            <person name="Cheng X."/>
            <person name="de Jager V."/>
            <person name="Exposito R.G."/>
            <person name="Watrous J."/>
            <person name="Patel N."/>
            <person name="Postma J."/>
            <person name="Dorrestein P.C."/>
            <person name="Kobayashi D."/>
            <person name="Raaijmakers J.M."/>
        </authorList>
    </citation>
    <scope>NUCLEOTIDE SEQUENCE [LARGE SCALE GENOMIC DNA]</scope>
    <source>
        <strain evidence="2 3">76</strain>
    </source>
</reference>
<evidence type="ECO:0000256" key="1">
    <source>
        <dbReference type="SAM" id="MobiDB-lite"/>
    </source>
</evidence>
<evidence type="ECO:0000313" key="3">
    <source>
        <dbReference type="Proteomes" id="UP000060787"/>
    </source>
</evidence>
<dbReference type="PATRIC" id="fig|84531.8.peg.2844"/>
<dbReference type="KEGG" id="lab:LA76x_2831"/>
<sequence length="355" mass="37901">MQPQRPKLDPLSAAAIMEDGYQPKSTGKTGDWQRVDDEMLKKLNLDPGKFRSSPSGMHATLYRKPGTESESEGFVLDYRGTARLGDWSANFRQALGMKSEQHEQSMLLGKEVSAALGPSLVGVTGHSKGGGQALLVSQAIGVDCVTANPAWPSLGTLKAYGFNPETFHNGKGGPSVTNLVVEGEPLQGLQSTGVVSLVPPRQGVELQGPKFEFKPQQHSGLRGHEPGDDPDLDMARPMFAAVDGSKHLLKLHGIGTVRESLQNSEVAKLADVAHKGGLSKVDHIIAEKDGGQGHFLVEGKLGDPSAKYAKVMGALPSGLLGQQLIQHINQHGMLNRPQIQQGGEHAPTLPHTRQI</sequence>
<feature type="region of interest" description="Disordered" evidence="1">
    <location>
        <begin position="45"/>
        <end position="64"/>
    </location>
</feature>
<dbReference type="SUPFAM" id="SSF53474">
    <property type="entry name" value="alpha/beta-Hydrolases"/>
    <property type="match status" value="1"/>
</dbReference>
<name>A0A0S2FBP5_LYSAN</name>
<keyword evidence="3" id="KW-1185">Reference proteome</keyword>
<dbReference type="EMBL" id="CP011129">
    <property type="protein sequence ID" value="ALN80961.1"/>
    <property type="molecule type" value="Genomic_DNA"/>
</dbReference>
<dbReference type="Pfam" id="PF26363">
    <property type="entry name" value="Phospholipase-like"/>
    <property type="match status" value="1"/>
</dbReference>
<dbReference type="AlphaFoldDB" id="A0A0S2FBP5"/>
<protein>
    <recommendedName>
        <fullName evidence="4">DUF2974 domain-containing protein</fullName>
    </recommendedName>
</protein>
<feature type="region of interest" description="Disordered" evidence="1">
    <location>
        <begin position="1"/>
        <end position="33"/>
    </location>
</feature>
<dbReference type="STRING" id="84531.LA76x_2831"/>
<evidence type="ECO:0008006" key="4">
    <source>
        <dbReference type="Google" id="ProtNLM"/>
    </source>
</evidence>
<organism evidence="2 3">
    <name type="scientific">Lysobacter antibioticus</name>
    <dbReference type="NCBI Taxonomy" id="84531"/>
    <lineage>
        <taxon>Bacteria</taxon>
        <taxon>Pseudomonadati</taxon>
        <taxon>Pseudomonadota</taxon>
        <taxon>Gammaproteobacteria</taxon>
        <taxon>Lysobacterales</taxon>
        <taxon>Lysobacteraceae</taxon>
        <taxon>Lysobacter</taxon>
    </lineage>
</organism>
<dbReference type="Proteomes" id="UP000060787">
    <property type="component" value="Chromosome"/>
</dbReference>